<sequence length="479" mass="54792">MVALTAKIVLVKVFLPLFLISGAILRPKITRLFTFLCVAFSLLTTLAQFGYQLYQHLKYPDDGDYIKEACNSSSNDDFWLRQTGFIRVPSGAYEPIIFRLFLPELLALLGSLVTFIACSFYPTDLPPFEVIGHESTEEQIAETETVLSDGQEEPTAERPSEAELNRQYSETLVFASKRTSDAFIVLAVCVVGILMPSLLNAPYFLFMLLVMTCYQMEFFQQLLPYESFYARLAYVEFLLLAQYVFSMNLHKRELGLTESVELVGFRLEQSRTDAFMTLLLKIILSLPLFVLLRLHLREDYYNSLSGRERLRYFNYGTFTPNNSPTNAGRRTHTFSRNEGPFACISHLLTKYWIFLTAFCILASFRFFRKVVFAFFTVLIIYASVVLLSIYCYQFKGVPEFWQNWTGVDETVWNDIGLIDYKANEFGVLFTILTKLISLLVVTMLQLKFFHSPWSKLVSDSVGAGHSDDVETTDGARAGL</sequence>
<feature type="transmembrane region" description="Helical" evidence="2">
    <location>
        <begin position="6"/>
        <end position="25"/>
    </location>
</feature>
<reference evidence="4" key="1">
    <citation type="submission" date="2013-12" db="EMBL/GenBank/DDBJ databases">
        <authorList>
            <person name="Aslett M."/>
        </authorList>
    </citation>
    <scope>NUCLEOTIDE SEQUENCE [LARGE SCALE GENOMIC DNA]</scope>
    <source>
        <strain evidence="4">Lindley</strain>
    </source>
</reference>
<evidence type="ECO:0000313" key="5">
    <source>
        <dbReference type="WBParaSite" id="GPLIN_000980200"/>
    </source>
</evidence>
<feature type="transmembrane region" description="Helical" evidence="2">
    <location>
        <begin position="96"/>
        <end position="121"/>
    </location>
</feature>
<evidence type="ECO:0000256" key="1">
    <source>
        <dbReference type="SAM" id="MobiDB-lite"/>
    </source>
</evidence>
<feature type="transmembrane region" description="Helical" evidence="2">
    <location>
        <begin position="275"/>
        <end position="296"/>
    </location>
</feature>
<dbReference type="Pfam" id="PF24871">
    <property type="entry name" value="Piezo_TM1-24"/>
    <property type="match status" value="3"/>
</dbReference>
<organism evidence="4 5">
    <name type="scientific">Globodera pallida</name>
    <name type="common">Potato cyst nematode worm</name>
    <name type="synonym">Heterodera pallida</name>
    <dbReference type="NCBI Taxonomy" id="36090"/>
    <lineage>
        <taxon>Eukaryota</taxon>
        <taxon>Metazoa</taxon>
        <taxon>Ecdysozoa</taxon>
        <taxon>Nematoda</taxon>
        <taxon>Chromadorea</taxon>
        <taxon>Rhabditida</taxon>
        <taxon>Tylenchina</taxon>
        <taxon>Tylenchomorpha</taxon>
        <taxon>Tylenchoidea</taxon>
        <taxon>Heteroderidae</taxon>
        <taxon>Heteroderinae</taxon>
        <taxon>Globodera</taxon>
    </lineage>
</organism>
<feature type="transmembrane region" description="Helical" evidence="2">
    <location>
        <begin position="228"/>
        <end position="245"/>
    </location>
</feature>
<name>A0A183CAA2_GLOPA</name>
<dbReference type="InterPro" id="IPR027272">
    <property type="entry name" value="Piezo"/>
</dbReference>
<protein>
    <submittedName>
        <fullName evidence="5">Piezo-type mechanosensitive ion channel component</fullName>
    </submittedName>
</protein>
<feature type="transmembrane region" description="Helical" evidence="2">
    <location>
        <begin position="32"/>
        <end position="51"/>
    </location>
</feature>
<feature type="transmembrane region" description="Helical" evidence="2">
    <location>
        <begin position="182"/>
        <end position="208"/>
    </location>
</feature>
<feature type="transmembrane region" description="Helical" evidence="2">
    <location>
        <begin position="371"/>
        <end position="390"/>
    </location>
</feature>
<dbReference type="PANTHER" id="PTHR47049:SF2">
    <property type="entry name" value="PIEZO-TYPE MECHANOSENSITIVE ION CHANNEL HOMOLOG"/>
    <property type="match status" value="1"/>
</dbReference>
<dbReference type="InterPro" id="IPR056769">
    <property type="entry name" value="Piezo_TM1-24"/>
</dbReference>
<dbReference type="Proteomes" id="UP000050741">
    <property type="component" value="Unassembled WGS sequence"/>
</dbReference>
<dbReference type="GO" id="GO:0008381">
    <property type="term" value="F:mechanosensitive monoatomic ion channel activity"/>
    <property type="evidence" value="ECO:0007669"/>
    <property type="project" value="InterPro"/>
</dbReference>
<feature type="transmembrane region" description="Helical" evidence="2">
    <location>
        <begin position="425"/>
        <end position="446"/>
    </location>
</feature>
<evidence type="ECO:0000313" key="4">
    <source>
        <dbReference type="Proteomes" id="UP000050741"/>
    </source>
</evidence>
<keyword evidence="4" id="KW-1185">Reference proteome</keyword>
<proteinExistence type="predicted"/>
<dbReference type="PANTHER" id="PTHR47049">
    <property type="entry name" value="PIEZO-TYPE MECHANOSENSITIVE ION CHANNEL HOMOLOG"/>
    <property type="match status" value="1"/>
</dbReference>
<feature type="domain" description="Piezo TM1-24" evidence="3">
    <location>
        <begin position="362"/>
        <end position="455"/>
    </location>
</feature>
<accession>A0A183CAA2</accession>
<evidence type="ECO:0000256" key="2">
    <source>
        <dbReference type="SAM" id="Phobius"/>
    </source>
</evidence>
<keyword evidence="2" id="KW-1133">Transmembrane helix</keyword>
<reference evidence="5" key="3">
    <citation type="submission" date="2016-06" db="UniProtKB">
        <authorList>
            <consortium name="WormBaseParasite"/>
        </authorList>
    </citation>
    <scope>IDENTIFICATION</scope>
</reference>
<keyword evidence="2" id="KW-0472">Membrane</keyword>
<feature type="region of interest" description="Disordered" evidence="1">
    <location>
        <begin position="459"/>
        <end position="479"/>
    </location>
</feature>
<dbReference type="WBParaSite" id="GPLIN_000980200">
    <property type="protein sequence ID" value="GPLIN_000980200"/>
    <property type="gene ID" value="GPLIN_000980200"/>
</dbReference>
<feature type="domain" description="Piezo TM1-24" evidence="3">
    <location>
        <begin position="11"/>
        <end position="214"/>
    </location>
</feature>
<feature type="transmembrane region" description="Helical" evidence="2">
    <location>
        <begin position="344"/>
        <end position="364"/>
    </location>
</feature>
<reference evidence="4" key="2">
    <citation type="submission" date="2014-05" db="EMBL/GenBank/DDBJ databases">
        <title>The genome and life-stage specific transcriptomes of Globodera pallida elucidate key aspects of plant parasitism by a cyst nematode.</title>
        <authorList>
            <person name="Cotton J.A."/>
            <person name="Lilley C.J."/>
            <person name="Jones L.M."/>
            <person name="Kikuchi T."/>
            <person name="Reid A.J."/>
            <person name="Thorpe P."/>
            <person name="Tsai I.J."/>
            <person name="Beasley H."/>
            <person name="Blok V."/>
            <person name="Cock P.J.A."/>
            <person name="Van den Akker S.E."/>
            <person name="Holroyd N."/>
            <person name="Hunt M."/>
            <person name="Mantelin S."/>
            <person name="Naghra H."/>
            <person name="Pain A."/>
            <person name="Palomares-Rius J.E."/>
            <person name="Zarowiecki M."/>
            <person name="Berriman M."/>
            <person name="Jones J.T."/>
            <person name="Urwin P.E."/>
        </authorList>
    </citation>
    <scope>NUCLEOTIDE SEQUENCE [LARGE SCALE GENOMIC DNA]</scope>
    <source>
        <strain evidence="4">Lindley</strain>
    </source>
</reference>
<dbReference type="AlphaFoldDB" id="A0A183CAA2"/>
<dbReference type="GO" id="GO:0016020">
    <property type="term" value="C:membrane"/>
    <property type="evidence" value="ECO:0007669"/>
    <property type="project" value="InterPro"/>
</dbReference>
<keyword evidence="2" id="KW-0812">Transmembrane</keyword>
<feature type="domain" description="Piezo TM1-24" evidence="3">
    <location>
        <begin position="232"/>
        <end position="361"/>
    </location>
</feature>
<evidence type="ECO:0000259" key="3">
    <source>
        <dbReference type="Pfam" id="PF24871"/>
    </source>
</evidence>